<keyword evidence="2" id="KW-1185">Reference proteome</keyword>
<accession>I4B7R0</accession>
<dbReference type="RefSeq" id="WP_014803819.1">
    <property type="nucleotide sequence ID" value="NC_018020.1"/>
</dbReference>
<dbReference type="HOGENOM" id="CLU_2995395_0_0_12"/>
<dbReference type="EMBL" id="CP002959">
    <property type="protein sequence ID" value="AFM13317.1"/>
    <property type="molecule type" value="Genomic_DNA"/>
</dbReference>
<evidence type="ECO:0000313" key="1">
    <source>
        <dbReference type="EMBL" id="AFM13317.1"/>
    </source>
</evidence>
<dbReference type="AlphaFoldDB" id="I4B7R0"/>
<dbReference type="KEGG" id="tpx:Turpa_2678"/>
<proteinExistence type="predicted"/>
<protein>
    <submittedName>
        <fullName evidence="1">Uncharacterized protein</fullName>
    </submittedName>
</protein>
<evidence type="ECO:0000313" key="2">
    <source>
        <dbReference type="Proteomes" id="UP000006048"/>
    </source>
</evidence>
<reference evidence="1 2" key="1">
    <citation type="submission" date="2012-06" db="EMBL/GenBank/DDBJ databases">
        <title>The complete chromosome of genome of Turneriella parva DSM 21527.</title>
        <authorList>
            <consortium name="US DOE Joint Genome Institute (JGI-PGF)"/>
            <person name="Lucas S."/>
            <person name="Han J."/>
            <person name="Lapidus A."/>
            <person name="Bruce D."/>
            <person name="Goodwin L."/>
            <person name="Pitluck S."/>
            <person name="Peters L."/>
            <person name="Kyrpides N."/>
            <person name="Mavromatis K."/>
            <person name="Ivanova N."/>
            <person name="Mikhailova N."/>
            <person name="Chertkov O."/>
            <person name="Detter J.C."/>
            <person name="Tapia R."/>
            <person name="Han C."/>
            <person name="Land M."/>
            <person name="Hauser L."/>
            <person name="Markowitz V."/>
            <person name="Cheng J.-F."/>
            <person name="Hugenholtz P."/>
            <person name="Woyke T."/>
            <person name="Wu D."/>
            <person name="Gronow S."/>
            <person name="Wellnitz S."/>
            <person name="Brambilla E."/>
            <person name="Klenk H.-P."/>
            <person name="Eisen J.A."/>
        </authorList>
    </citation>
    <scope>NUCLEOTIDE SEQUENCE [LARGE SCALE GENOMIC DNA]</scope>
    <source>
        <strain evidence="2">ATCC BAA-1111 / DSM 21527 / NCTC 11395 / H</strain>
    </source>
</reference>
<dbReference type="Proteomes" id="UP000006048">
    <property type="component" value="Chromosome"/>
</dbReference>
<name>I4B7R0_TURPD</name>
<gene>
    <name evidence="1" type="ordered locus">Turpa_2678</name>
</gene>
<dbReference type="STRING" id="869212.Turpa_2678"/>
<organism evidence="1 2">
    <name type="scientific">Turneriella parva (strain ATCC BAA-1111 / DSM 21527 / NCTC 11395 / H)</name>
    <name type="common">Leptospira parva</name>
    <dbReference type="NCBI Taxonomy" id="869212"/>
    <lineage>
        <taxon>Bacteria</taxon>
        <taxon>Pseudomonadati</taxon>
        <taxon>Spirochaetota</taxon>
        <taxon>Spirochaetia</taxon>
        <taxon>Leptospirales</taxon>
        <taxon>Leptospiraceae</taxon>
        <taxon>Turneriella</taxon>
    </lineage>
</organism>
<sequence>MMENTKLTAEEKAILAAYESGNYTSLPDTHKLIEKYARYAKYSRKGAVTAAQNSSEK</sequence>